<sequence>MTDTRMDQLLQQHFSIDTLKQAPAPLHKALRMLGGWLAAQRSQPYPSTPHAELLPQFTEIDPPAGGMPVADFLDLLDSKVLTHTAQLNHPMYIGHMTQALPWVSVLAEAFTAALNQNQVKIETAYVSTLIEKQLIGWLHRQVYRRGDAEYAASMRDTGHALGNVVNGGTMGNLTALAVALEHQLPGTRKQGLFATMTQSGYRGLAVIGSARSHYSLKKSLATLGLGEAALHLVPVGRDNRIDIAALQEKIAELKQAQIKIVAMVGIAGTTETGAIDPLAAMAEIAEREQIWFHVDAAWGGALLLAEQFRPLYDGIARADSVVIDGHKLLWVPMAQSMVLFKDRNSLNQLKHNANYILRSNSGDLGQTSLEGSRRFDALKLWTSFKIFGVDGYTALLQQAATLTGQMRELLADQQDFELMTDSDTFILTYRYIPQQWREQLAGLLAHGNMEAALLLNQKVNELNAKLQNRQKAQGTSFVSRTVLESTAYPGQTTVLRVVLSNVRTRPRHLRAILAEQRQLGTLLLAEPGKQLNT</sequence>
<dbReference type="PANTHER" id="PTHR45677">
    <property type="entry name" value="GLUTAMATE DECARBOXYLASE-RELATED"/>
    <property type="match status" value="1"/>
</dbReference>
<dbReference type="STRING" id="1349767.GJA_1980"/>
<evidence type="ECO:0000256" key="4">
    <source>
        <dbReference type="ARBA" id="ARBA00022898"/>
    </source>
</evidence>
<dbReference type="GO" id="GO:0019752">
    <property type="term" value="P:carboxylic acid metabolic process"/>
    <property type="evidence" value="ECO:0007669"/>
    <property type="project" value="InterPro"/>
</dbReference>
<dbReference type="Proteomes" id="UP000027604">
    <property type="component" value="Chromosome I"/>
</dbReference>
<dbReference type="SUPFAM" id="SSF53383">
    <property type="entry name" value="PLP-dependent transferases"/>
    <property type="match status" value="1"/>
</dbReference>
<dbReference type="GO" id="GO:0005737">
    <property type="term" value="C:cytoplasm"/>
    <property type="evidence" value="ECO:0007669"/>
    <property type="project" value="TreeGrafter"/>
</dbReference>
<dbReference type="InterPro" id="IPR002129">
    <property type="entry name" value="PyrdxlP-dep_de-COase"/>
</dbReference>
<evidence type="ECO:0000256" key="6">
    <source>
        <dbReference type="PIRSR" id="PIRSR602129-50"/>
    </source>
</evidence>
<gene>
    <name evidence="8" type="ORF">GJA_1980</name>
</gene>
<dbReference type="PANTHER" id="PTHR45677:SF8">
    <property type="entry name" value="CYSTEINE SULFINIC ACID DECARBOXYLASE"/>
    <property type="match status" value="1"/>
</dbReference>
<organism evidence="8 9">
    <name type="scientific">Janthinobacterium agaricidamnosum NBRC 102515 = DSM 9628</name>
    <dbReference type="NCBI Taxonomy" id="1349767"/>
    <lineage>
        <taxon>Bacteria</taxon>
        <taxon>Pseudomonadati</taxon>
        <taxon>Pseudomonadota</taxon>
        <taxon>Betaproteobacteria</taxon>
        <taxon>Burkholderiales</taxon>
        <taxon>Oxalobacteraceae</taxon>
        <taxon>Janthinobacterium</taxon>
    </lineage>
</organism>
<evidence type="ECO:0000313" key="8">
    <source>
        <dbReference type="EMBL" id="CDG82616.1"/>
    </source>
</evidence>
<accession>W0V410</accession>
<dbReference type="PATRIC" id="fig|1349767.4.peg.3747"/>
<protein>
    <submittedName>
        <fullName evidence="8">Beta-eliminating lyase family protein</fullName>
    </submittedName>
</protein>
<evidence type="ECO:0000256" key="5">
    <source>
        <dbReference type="ARBA" id="ARBA00023239"/>
    </source>
</evidence>
<dbReference type="InterPro" id="IPR015422">
    <property type="entry name" value="PyrdxlP-dep_Trfase_small"/>
</dbReference>
<dbReference type="InterPro" id="IPR015424">
    <property type="entry name" value="PyrdxlP-dep_Trfase"/>
</dbReference>
<dbReference type="Pfam" id="PF00282">
    <property type="entry name" value="Pyridoxal_deC"/>
    <property type="match status" value="1"/>
</dbReference>
<evidence type="ECO:0000256" key="3">
    <source>
        <dbReference type="ARBA" id="ARBA00022793"/>
    </source>
</evidence>
<dbReference type="RefSeq" id="WP_038491287.1">
    <property type="nucleotide sequence ID" value="NZ_BCTH01000001.1"/>
</dbReference>
<comment type="cofactor">
    <cofactor evidence="1 6 7">
        <name>pyridoxal 5'-phosphate</name>
        <dbReference type="ChEBI" id="CHEBI:597326"/>
    </cofactor>
</comment>
<dbReference type="Gene3D" id="3.90.1150.10">
    <property type="entry name" value="Aspartate Aminotransferase, domain 1"/>
    <property type="match status" value="1"/>
</dbReference>
<dbReference type="OrthoDB" id="9803665at2"/>
<proteinExistence type="inferred from homology"/>
<dbReference type="GO" id="GO:0016831">
    <property type="term" value="F:carboxy-lyase activity"/>
    <property type="evidence" value="ECO:0007669"/>
    <property type="project" value="UniProtKB-KW"/>
</dbReference>
<dbReference type="EMBL" id="HG322949">
    <property type="protein sequence ID" value="CDG82616.1"/>
    <property type="molecule type" value="Genomic_DNA"/>
</dbReference>
<dbReference type="eggNOG" id="COG0076">
    <property type="taxonomic scope" value="Bacteria"/>
</dbReference>
<dbReference type="InterPro" id="IPR015421">
    <property type="entry name" value="PyrdxlP-dep_Trfase_major"/>
</dbReference>
<reference evidence="8 9" key="1">
    <citation type="journal article" date="2015" name="Genome Announc.">
        <title>Genome Sequence of Mushroom Soft-Rot Pathogen Janthinobacterium agaricidamnosum.</title>
        <authorList>
            <person name="Graupner K."/>
            <person name="Lackner G."/>
            <person name="Hertweck C."/>
        </authorList>
    </citation>
    <scope>NUCLEOTIDE SEQUENCE [LARGE SCALE GENOMIC DNA]</scope>
    <source>
        <strain evidence="9">NBRC 102515 / DSM 9628</strain>
    </source>
</reference>
<keyword evidence="4 6" id="KW-0663">Pyridoxal phosphate</keyword>
<name>W0V410_9BURK</name>
<dbReference type="GO" id="GO:0030170">
    <property type="term" value="F:pyridoxal phosphate binding"/>
    <property type="evidence" value="ECO:0007669"/>
    <property type="project" value="InterPro"/>
</dbReference>
<evidence type="ECO:0000256" key="1">
    <source>
        <dbReference type="ARBA" id="ARBA00001933"/>
    </source>
</evidence>
<dbReference type="KEGG" id="jag:GJA_1980"/>
<evidence type="ECO:0000256" key="2">
    <source>
        <dbReference type="ARBA" id="ARBA00009533"/>
    </source>
</evidence>
<feature type="modified residue" description="N6-(pyridoxal phosphate)lysine" evidence="6">
    <location>
        <position position="327"/>
    </location>
</feature>
<keyword evidence="3" id="KW-0210">Decarboxylase</keyword>
<evidence type="ECO:0000256" key="7">
    <source>
        <dbReference type="RuleBase" id="RU000382"/>
    </source>
</evidence>
<dbReference type="AlphaFoldDB" id="W0V410"/>
<evidence type="ECO:0000313" key="9">
    <source>
        <dbReference type="Proteomes" id="UP000027604"/>
    </source>
</evidence>
<keyword evidence="9" id="KW-1185">Reference proteome</keyword>
<comment type="similarity">
    <text evidence="2 7">Belongs to the group II decarboxylase family.</text>
</comment>
<dbReference type="Gene3D" id="3.40.640.10">
    <property type="entry name" value="Type I PLP-dependent aspartate aminotransferase-like (Major domain)"/>
    <property type="match status" value="1"/>
</dbReference>
<dbReference type="HOGENOM" id="CLU_011856_0_4_4"/>
<keyword evidence="5 7" id="KW-0456">Lyase</keyword>